<organism evidence="2 3">
    <name type="scientific">Prunus yedoensis var. nudiflora</name>
    <dbReference type="NCBI Taxonomy" id="2094558"/>
    <lineage>
        <taxon>Eukaryota</taxon>
        <taxon>Viridiplantae</taxon>
        <taxon>Streptophyta</taxon>
        <taxon>Embryophyta</taxon>
        <taxon>Tracheophyta</taxon>
        <taxon>Spermatophyta</taxon>
        <taxon>Magnoliopsida</taxon>
        <taxon>eudicotyledons</taxon>
        <taxon>Gunneridae</taxon>
        <taxon>Pentapetalae</taxon>
        <taxon>rosids</taxon>
        <taxon>fabids</taxon>
        <taxon>Rosales</taxon>
        <taxon>Rosaceae</taxon>
        <taxon>Amygdaloideae</taxon>
        <taxon>Amygdaleae</taxon>
        <taxon>Prunus</taxon>
    </lineage>
</organism>
<sequence>MERGSRRYQKNWLRKESRTHERAPSVQVRKVTVGREGSSVTGTVRATCSIGELSSPKTPPAAAVVKRSHRSCCCEL</sequence>
<feature type="region of interest" description="Disordered" evidence="1">
    <location>
        <begin position="1"/>
        <end position="28"/>
    </location>
</feature>
<proteinExistence type="predicted"/>
<name>A0A314ZMS1_PRUYE</name>
<protein>
    <submittedName>
        <fullName evidence="2">Uncharacterized protein</fullName>
    </submittedName>
</protein>
<dbReference type="EMBL" id="PJQY01001363">
    <property type="protein sequence ID" value="PQQ03246.1"/>
    <property type="molecule type" value="Genomic_DNA"/>
</dbReference>
<reference evidence="2 3" key="1">
    <citation type="submission" date="2018-02" db="EMBL/GenBank/DDBJ databases">
        <title>Draft genome of wild Prunus yedoensis var. nudiflora.</title>
        <authorList>
            <person name="Baek S."/>
            <person name="Kim J.-H."/>
            <person name="Choi K."/>
            <person name="Kim G.-B."/>
            <person name="Cho A."/>
            <person name="Jang H."/>
            <person name="Shin C.-H."/>
            <person name="Yu H.-J."/>
            <person name="Mun J.-H."/>
        </authorList>
    </citation>
    <scope>NUCLEOTIDE SEQUENCE [LARGE SCALE GENOMIC DNA]</scope>
    <source>
        <strain evidence="3">cv. Jeju island</strain>
        <tissue evidence="2">Leaf</tissue>
    </source>
</reference>
<accession>A0A314ZMS1</accession>
<dbReference type="AlphaFoldDB" id="A0A314ZMS1"/>
<gene>
    <name evidence="2" type="ORF">Pyn_20703</name>
</gene>
<evidence type="ECO:0000313" key="2">
    <source>
        <dbReference type="EMBL" id="PQQ03246.1"/>
    </source>
</evidence>
<feature type="compositionally biased region" description="Basic and acidic residues" evidence="1">
    <location>
        <begin position="13"/>
        <end position="23"/>
    </location>
</feature>
<dbReference type="OrthoDB" id="10337369at2759"/>
<evidence type="ECO:0000313" key="3">
    <source>
        <dbReference type="Proteomes" id="UP000250321"/>
    </source>
</evidence>
<evidence type="ECO:0000256" key="1">
    <source>
        <dbReference type="SAM" id="MobiDB-lite"/>
    </source>
</evidence>
<keyword evidence="3" id="KW-1185">Reference proteome</keyword>
<dbReference type="Proteomes" id="UP000250321">
    <property type="component" value="Unassembled WGS sequence"/>
</dbReference>
<comment type="caution">
    <text evidence="2">The sequence shown here is derived from an EMBL/GenBank/DDBJ whole genome shotgun (WGS) entry which is preliminary data.</text>
</comment>